<keyword evidence="3 9" id="KW-0813">Transport</keyword>
<comment type="similarity">
    <text evidence="2 9">Belongs to the V-ATPase 116 kDa subunit family.</text>
</comment>
<dbReference type="GO" id="GO:0051117">
    <property type="term" value="F:ATPase binding"/>
    <property type="evidence" value="ECO:0007669"/>
    <property type="project" value="TreeGrafter"/>
</dbReference>
<evidence type="ECO:0000256" key="5">
    <source>
        <dbReference type="ARBA" id="ARBA00022781"/>
    </source>
</evidence>
<dbReference type="WBParaSite" id="L893_g7272.t1">
    <property type="protein sequence ID" value="L893_g7272.t1"/>
    <property type="gene ID" value="L893_g7272"/>
</dbReference>
<dbReference type="AlphaFoldDB" id="A0A1I8AME5"/>
<feature type="transmembrane region" description="Helical" evidence="9">
    <location>
        <begin position="640"/>
        <end position="659"/>
    </location>
</feature>
<name>A0A1I8AME5_9BILA</name>
<feature type="compositionally biased region" description="Basic and acidic residues" evidence="11">
    <location>
        <begin position="831"/>
        <end position="849"/>
    </location>
</feature>
<evidence type="ECO:0000313" key="12">
    <source>
        <dbReference type="Proteomes" id="UP000095287"/>
    </source>
</evidence>
<keyword evidence="10" id="KW-0175">Coiled coil</keyword>
<feature type="transmembrane region" description="Helical" evidence="9">
    <location>
        <begin position="920"/>
        <end position="944"/>
    </location>
</feature>
<keyword evidence="4 9" id="KW-0812">Transmembrane</keyword>
<reference evidence="13" key="1">
    <citation type="submission" date="2016-11" db="UniProtKB">
        <authorList>
            <consortium name="WormBaseParasite"/>
        </authorList>
    </citation>
    <scope>IDENTIFICATION</scope>
</reference>
<dbReference type="GO" id="GO:0005886">
    <property type="term" value="C:plasma membrane"/>
    <property type="evidence" value="ECO:0007669"/>
    <property type="project" value="TreeGrafter"/>
</dbReference>
<evidence type="ECO:0000256" key="11">
    <source>
        <dbReference type="SAM" id="MobiDB-lite"/>
    </source>
</evidence>
<dbReference type="PANTHER" id="PTHR11629">
    <property type="entry name" value="VACUOLAR PROTON ATPASES"/>
    <property type="match status" value="1"/>
</dbReference>
<dbReference type="GO" id="GO:0000220">
    <property type="term" value="C:vacuolar proton-transporting V-type ATPase, V0 domain"/>
    <property type="evidence" value="ECO:0007669"/>
    <property type="project" value="InterPro"/>
</dbReference>
<evidence type="ECO:0000256" key="2">
    <source>
        <dbReference type="ARBA" id="ARBA00009904"/>
    </source>
</evidence>
<feature type="region of interest" description="Disordered" evidence="11">
    <location>
        <begin position="828"/>
        <end position="849"/>
    </location>
</feature>
<feature type="transmembrane region" description="Helical" evidence="9">
    <location>
        <begin position="544"/>
        <end position="562"/>
    </location>
</feature>
<dbReference type="Proteomes" id="UP000095287">
    <property type="component" value="Unplaced"/>
</dbReference>
<evidence type="ECO:0000313" key="13">
    <source>
        <dbReference type="WBParaSite" id="L893_g7272.t1"/>
    </source>
</evidence>
<dbReference type="PIRSF" id="PIRSF001293">
    <property type="entry name" value="ATP6V0A1"/>
    <property type="match status" value="1"/>
</dbReference>
<evidence type="ECO:0000256" key="7">
    <source>
        <dbReference type="ARBA" id="ARBA00023065"/>
    </source>
</evidence>
<dbReference type="InterPro" id="IPR026028">
    <property type="entry name" value="V-type_ATPase_116kDa_su_euka"/>
</dbReference>
<feature type="transmembrane region" description="Helical" evidence="9">
    <location>
        <begin position="671"/>
        <end position="695"/>
    </location>
</feature>
<feature type="coiled-coil region" evidence="10">
    <location>
        <begin position="121"/>
        <end position="186"/>
    </location>
</feature>
<dbReference type="GO" id="GO:0046961">
    <property type="term" value="F:proton-transporting ATPase activity, rotational mechanism"/>
    <property type="evidence" value="ECO:0007669"/>
    <property type="project" value="InterPro"/>
</dbReference>
<keyword evidence="7 9" id="KW-0406">Ion transport</keyword>
<keyword evidence="12" id="KW-1185">Reference proteome</keyword>
<dbReference type="InterPro" id="IPR002490">
    <property type="entry name" value="V-ATPase_116kDa_su"/>
</dbReference>
<keyword evidence="6 9" id="KW-1133">Transmembrane helix</keyword>
<comment type="function">
    <text evidence="9">Essential component of the vacuolar proton pump (V-ATPase), a multimeric enzyme that catalyzes the translocation of protons across the membranes. Required for assembly and activity of the V-ATPase.</text>
</comment>
<evidence type="ECO:0000256" key="3">
    <source>
        <dbReference type="ARBA" id="ARBA00022448"/>
    </source>
</evidence>
<accession>A0A1I8AME5</accession>
<feature type="transmembrane region" description="Helical" evidence="9">
    <location>
        <begin position="499"/>
        <end position="523"/>
    </location>
</feature>
<evidence type="ECO:0000256" key="9">
    <source>
        <dbReference type="RuleBase" id="RU361189"/>
    </source>
</evidence>
<dbReference type="PANTHER" id="PTHR11629:SF73">
    <property type="entry name" value="V-TYPE PROTON ATPASE 116 KDA SUBUNIT A 2"/>
    <property type="match status" value="1"/>
</dbReference>
<keyword evidence="5 9" id="KW-0375">Hydrogen ion transport</keyword>
<evidence type="ECO:0000256" key="8">
    <source>
        <dbReference type="ARBA" id="ARBA00023136"/>
    </source>
</evidence>
<dbReference type="Pfam" id="PF01496">
    <property type="entry name" value="V_ATPase_I"/>
    <property type="match status" value="1"/>
</dbReference>
<comment type="subcellular location">
    <subcellularLocation>
        <location evidence="1">Membrane</location>
        <topology evidence="1">Multi-pass membrane protein</topology>
    </subcellularLocation>
</comment>
<sequence length="980" mass="111819">MEFPKCQCTVRFRGPITIISDLYVGDQQSPAKKSVITLITIQINACNLSLRSTPSDRTNSLCKMRTTSATMGSLYRSEEMRFCQMIVEKDAAFACVAELGKHPYVQFKDLNPDTNAFQRMFVRDIRRYDELERKLRFLETQIRKDNIDIVDNTWDGTYDVMPQHEVNQLEQILVDLERDVMNMIDSDALLKKNFLELKEWEAVLEKTDQFFQGGIDDAAIQEIEQAEDGETGFSLRAEKEPIGFSVGVINRDRVNAFERILWRACRRTAFLRYSEIEEELTHPETGEKVSKTVFIIFHKGDRLKSIIDKVCEGFKAKLFNTCPKTSKERHSAALEVRARITDLRTVMGQTQEHRFKVLSAAAANHRQWLKQVRMQKSVYHNLNLFTFDGIGKFFVAECWSVYHNLNLFTFDGIGKFFVAECWVPLSDMDNVRAALERGVEASGGSVRPVLNVLDTADEPPTYNRTNKFTAVFQGIVDSYGIASYLEVNPAPYTIITFPFIFSCMFGDLGHGIIMFLAGLYLVLREKNLEARQIRDEIFNMFFGGRYIILLMGIFSIHAGIIYNDAFAKSFNIFGSQWRNPYSQAQLESWTNQSVASKKEIMLELPPDYAFMHAEGPYPFGVDPIWNLAENKLNFLNSMKMKLSVIVGIAQMTFGVVLSLQNHRFFKSKIDIYTVFIPQMLFMGCIFMYLCLQIVLKWVFFWVEEQTIFGRLYPGSHCAPSLLIGLINMFMFKDREAGFVNATKIISQTANHTMYAELEACYLTQWYPGQSAIEAVLVLVAVLCVPVMLFGKPLYIHLQQKKAKQAAVDKMSVHMDMQTDETEAITTNGNGFHKDEDEEEHKPHGGHGGHHDESFGDIMVHQSIHTIEYVLGCVSHTASYLRLWALSLAHAQLSEVLWHMVLANAFALSGVAGVIATFAIFFAFGILTFSILVLMEGLSAFLHALRLHWVEFQSKFYLGLGHPFMPFHFKDVLVLARANDN</sequence>
<feature type="transmembrane region" description="Helical" evidence="9">
    <location>
        <begin position="771"/>
        <end position="794"/>
    </location>
</feature>
<protein>
    <recommendedName>
        <fullName evidence="9">V-type proton ATPase subunit a</fullName>
    </recommendedName>
</protein>
<organism evidence="12 13">
    <name type="scientific">Steinernema glaseri</name>
    <dbReference type="NCBI Taxonomy" id="37863"/>
    <lineage>
        <taxon>Eukaryota</taxon>
        <taxon>Metazoa</taxon>
        <taxon>Ecdysozoa</taxon>
        <taxon>Nematoda</taxon>
        <taxon>Chromadorea</taxon>
        <taxon>Rhabditida</taxon>
        <taxon>Tylenchina</taxon>
        <taxon>Panagrolaimomorpha</taxon>
        <taxon>Strongyloidoidea</taxon>
        <taxon>Steinernematidae</taxon>
        <taxon>Steinernema</taxon>
    </lineage>
</organism>
<evidence type="ECO:0000256" key="4">
    <source>
        <dbReference type="ARBA" id="ARBA00022692"/>
    </source>
</evidence>
<evidence type="ECO:0000256" key="10">
    <source>
        <dbReference type="SAM" id="Coils"/>
    </source>
</evidence>
<evidence type="ECO:0000256" key="1">
    <source>
        <dbReference type="ARBA" id="ARBA00004141"/>
    </source>
</evidence>
<dbReference type="GO" id="GO:0007035">
    <property type="term" value="P:vacuolar acidification"/>
    <property type="evidence" value="ECO:0007669"/>
    <property type="project" value="TreeGrafter"/>
</dbReference>
<keyword evidence="8 9" id="KW-0472">Membrane</keyword>
<evidence type="ECO:0000256" key="6">
    <source>
        <dbReference type="ARBA" id="ARBA00022989"/>
    </source>
</evidence>
<proteinExistence type="inferred from homology"/>